<dbReference type="SUPFAM" id="SSF56801">
    <property type="entry name" value="Acetyl-CoA synthetase-like"/>
    <property type="match status" value="1"/>
</dbReference>
<dbReference type="PANTHER" id="PTHR43201">
    <property type="entry name" value="ACYL-COA SYNTHETASE"/>
    <property type="match status" value="1"/>
</dbReference>
<dbReference type="InterPro" id="IPR000873">
    <property type="entry name" value="AMP-dep_synth/lig_dom"/>
</dbReference>
<dbReference type="Pfam" id="PF13193">
    <property type="entry name" value="AMP-binding_C"/>
    <property type="match status" value="1"/>
</dbReference>
<evidence type="ECO:0000259" key="3">
    <source>
        <dbReference type="Pfam" id="PF00501"/>
    </source>
</evidence>
<evidence type="ECO:0000259" key="4">
    <source>
        <dbReference type="Pfam" id="PF13193"/>
    </source>
</evidence>
<keyword evidence="6" id="KW-1185">Reference proteome</keyword>
<dbReference type="GO" id="GO:0031956">
    <property type="term" value="F:medium-chain fatty acid-CoA ligase activity"/>
    <property type="evidence" value="ECO:0007669"/>
    <property type="project" value="TreeGrafter"/>
</dbReference>
<dbReference type="RefSeq" id="WP_204001243.1">
    <property type="nucleotide sequence ID" value="NZ_BOPG01000045.1"/>
</dbReference>
<comment type="similarity">
    <text evidence="1">Belongs to the ATP-dependent AMP-binding enzyme family.</text>
</comment>
<dbReference type="Proteomes" id="UP000612585">
    <property type="component" value="Unassembled WGS sequence"/>
</dbReference>
<accession>A0A8J4E2S8</accession>
<dbReference type="Pfam" id="PF00501">
    <property type="entry name" value="AMP-binding"/>
    <property type="match status" value="1"/>
</dbReference>
<keyword evidence="2 5" id="KW-0436">Ligase</keyword>
<evidence type="ECO:0000256" key="2">
    <source>
        <dbReference type="ARBA" id="ARBA00022598"/>
    </source>
</evidence>
<protein>
    <submittedName>
        <fullName evidence="5">Cyclohexanecarboxylate-CoA ligase</fullName>
    </submittedName>
</protein>
<proteinExistence type="inferred from homology"/>
<organism evidence="5 6">
    <name type="scientific">Virgisporangium aurantiacum</name>
    <dbReference type="NCBI Taxonomy" id="175570"/>
    <lineage>
        <taxon>Bacteria</taxon>
        <taxon>Bacillati</taxon>
        <taxon>Actinomycetota</taxon>
        <taxon>Actinomycetes</taxon>
        <taxon>Micromonosporales</taxon>
        <taxon>Micromonosporaceae</taxon>
        <taxon>Virgisporangium</taxon>
    </lineage>
</organism>
<dbReference type="PANTHER" id="PTHR43201:SF5">
    <property type="entry name" value="MEDIUM-CHAIN ACYL-COA LIGASE ACSF2, MITOCHONDRIAL"/>
    <property type="match status" value="1"/>
</dbReference>
<dbReference type="Gene3D" id="3.30.300.30">
    <property type="match status" value="1"/>
</dbReference>
<dbReference type="InterPro" id="IPR025110">
    <property type="entry name" value="AMP-bd_C"/>
</dbReference>
<evidence type="ECO:0000313" key="6">
    <source>
        <dbReference type="Proteomes" id="UP000612585"/>
    </source>
</evidence>
<dbReference type="GO" id="GO:0006631">
    <property type="term" value="P:fatty acid metabolic process"/>
    <property type="evidence" value="ECO:0007669"/>
    <property type="project" value="TreeGrafter"/>
</dbReference>
<dbReference type="Gene3D" id="3.40.50.12780">
    <property type="entry name" value="N-terminal domain of ligase-like"/>
    <property type="match status" value="1"/>
</dbReference>
<dbReference type="EMBL" id="BOPG01000045">
    <property type="protein sequence ID" value="GIJ59319.1"/>
    <property type="molecule type" value="Genomic_DNA"/>
</dbReference>
<dbReference type="AlphaFoldDB" id="A0A8J4E2S8"/>
<evidence type="ECO:0000313" key="5">
    <source>
        <dbReference type="EMBL" id="GIJ59319.1"/>
    </source>
</evidence>
<name>A0A8J4E2S8_9ACTN</name>
<sequence length="528" mass="57487">MSEVPRWDTLDDAIRHWAATRPREWAMVEPAGRLSWTAYDGYVTLLAAHLLDLGLAPGDRVGVWLPDGVAVHVALSACLRAGLVFTGIGARSGRRELTHLLGKSGAKVLLTAPRMGDVDTRGLFGELGTDLPQLTRYVPAYDVVPVPDGPVYEAAPDDVLAKAERRVDGHHAPTDTLALLNSTSGTTGLPKCVAHDERRWIKYHDFAVDAGELTTDDVCMSVVPAPFGFGLWTAHFTPTLLGAPSVVLPRFSVTETLRMLEQERVTVFMAVSTQFVMMLGDPGFDRYDLSALRVMYTGGEAVPVHKAEEFERRTGSLILNMYGSNETGVQSYTTVRDPRDKRLTTGGRLIPEAEVRLFDVDGRELGRHDGPGRPASIGVVSSLGYHDDPDANAQLYTVDGWMLMGDLVTVDEDDYLKVVGRTSDFIIRGGKNISAAAVEEEVVSHPGIVRCAAVAMPDEVFGERVCVYVVPKAGVALTLDDVVAHLRGRGVSREWFPEHLVVVDELPTSDGGKLAKAALREDLKRRLS</sequence>
<dbReference type="InterPro" id="IPR045851">
    <property type="entry name" value="AMP-bd_C_sf"/>
</dbReference>
<dbReference type="InterPro" id="IPR042099">
    <property type="entry name" value="ANL_N_sf"/>
</dbReference>
<evidence type="ECO:0000256" key="1">
    <source>
        <dbReference type="ARBA" id="ARBA00006432"/>
    </source>
</evidence>
<reference evidence="5" key="1">
    <citation type="submission" date="2021-01" db="EMBL/GenBank/DDBJ databases">
        <title>Whole genome shotgun sequence of Virgisporangium aurantiacum NBRC 16421.</title>
        <authorList>
            <person name="Komaki H."/>
            <person name="Tamura T."/>
        </authorList>
    </citation>
    <scope>NUCLEOTIDE SEQUENCE</scope>
    <source>
        <strain evidence="5">NBRC 16421</strain>
    </source>
</reference>
<feature type="domain" description="AMP-binding enzyme C-terminal" evidence="4">
    <location>
        <begin position="438"/>
        <end position="513"/>
    </location>
</feature>
<comment type="caution">
    <text evidence="5">The sequence shown here is derived from an EMBL/GenBank/DDBJ whole genome shotgun (WGS) entry which is preliminary data.</text>
</comment>
<feature type="domain" description="AMP-dependent synthetase/ligase" evidence="3">
    <location>
        <begin position="15"/>
        <end position="367"/>
    </location>
</feature>
<gene>
    <name evidence="5" type="ORF">Vau01_068350</name>
</gene>